<dbReference type="EMBL" id="GL883018">
    <property type="protein sequence ID" value="EGG18261.1"/>
    <property type="molecule type" value="Genomic_DNA"/>
</dbReference>
<evidence type="ECO:0000259" key="14">
    <source>
        <dbReference type="PROSITE" id="PS00906"/>
    </source>
</evidence>
<dbReference type="PANTHER" id="PTHR21091:SF169">
    <property type="entry name" value="UROPORPHYRINOGEN DECARBOXYLASE"/>
    <property type="match status" value="1"/>
</dbReference>
<sequence length="357" mass="40004">MEFPKLTNDLFIRSCKGELVERVPVWIMRQAGRYLPEFKEVRADTDFFGVCKTPELACKVTLQPIDRYPGLDASIIFSDILVVPQAMGLEVQMIPGKGPHFPQPLKTPEEMSRLIYPVDVHSSLKYVFEAITLTRHRLGGRVPLIGFTGAPWTLMAYCIEGGGISGGNLNAAKGWLYNHKEASHKLLRMLTDVCIDYLVGQIEAGAQAIQVFDSWAGELSPHLFYEFAQPYLLEIAEKVRAKHPNIPLILFAKGANHALESLAANSVYDVLGIDWTIDPTQARLITEKYKKTLQGNLDPAVLYCPKEIVDEQVEKMIQGFGIQRYIANLGHGMQPQHNPDSANNFINSIHKFGKEKK</sequence>
<comment type="subunit">
    <text evidence="5">Homodimer.</text>
</comment>
<evidence type="ECO:0000256" key="9">
    <source>
        <dbReference type="ARBA" id="ARBA00022793"/>
    </source>
</evidence>
<keyword evidence="11 12" id="KW-0627">Porphyrin biosynthesis</keyword>
<keyword evidence="9 12" id="KW-0210">Decarboxylase</keyword>
<evidence type="ECO:0000313" key="17">
    <source>
        <dbReference type="Proteomes" id="UP000007797"/>
    </source>
</evidence>
<dbReference type="Proteomes" id="UP000007797">
    <property type="component" value="Unassembled WGS sequence"/>
</dbReference>
<protein>
    <recommendedName>
        <fullName evidence="7 12">Uroporphyrinogen decarboxylase</fullName>
        <ecNumber evidence="6 12">4.1.1.37</ecNumber>
    </recommendedName>
</protein>
<feature type="domain" description="Uroporphyrinogen decarboxylase (URO-D)" evidence="14">
    <location>
        <begin position="24"/>
        <end position="33"/>
    </location>
</feature>
<gene>
    <name evidence="16" type="primary">hemE</name>
    <name evidence="16" type="ORF">DFA_03753</name>
</gene>
<proteinExistence type="inferred from homology"/>
<dbReference type="GeneID" id="14870252"/>
<dbReference type="KEGG" id="dfa:DFA_03753"/>
<accession>F4Q0B0</accession>
<evidence type="ECO:0000256" key="1">
    <source>
        <dbReference type="ARBA" id="ARBA00002448"/>
    </source>
</evidence>
<keyword evidence="10 12" id="KW-0456">Lyase</keyword>
<comment type="pathway">
    <text evidence="3 12">Porphyrin-containing compound metabolism; protoporphyrin-IX biosynthesis; coproporphyrinogen-III from 5-aminolevulinate: step 4/4.</text>
</comment>
<name>F4Q0B0_CACFS</name>
<dbReference type="PROSITE" id="PS00907">
    <property type="entry name" value="UROD_2"/>
    <property type="match status" value="1"/>
</dbReference>
<dbReference type="GO" id="GO:0004853">
    <property type="term" value="F:uroporphyrinogen decarboxylase activity"/>
    <property type="evidence" value="ECO:0007669"/>
    <property type="project" value="UniProtKB-EC"/>
</dbReference>
<evidence type="ECO:0000259" key="15">
    <source>
        <dbReference type="PROSITE" id="PS00907"/>
    </source>
</evidence>
<dbReference type="EC" id="4.1.1.37" evidence="6 12"/>
<comment type="similarity">
    <text evidence="4 13">Belongs to the uroporphyrinogen decarboxylase family.</text>
</comment>
<dbReference type="CDD" id="cd00717">
    <property type="entry name" value="URO-D"/>
    <property type="match status" value="1"/>
</dbReference>
<dbReference type="SUPFAM" id="SSF51726">
    <property type="entry name" value="UROD/MetE-like"/>
    <property type="match status" value="1"/>
</dbReference>
<dbReference type="OrthoDB" id="339900at2759"/>
<dbReference type="OMA" id="LWLMRQA"/>
<dbReference type="FunFam" id="3.20.20.210:FF:000001">
    <property type="entry name" value="Uroporphyrinogen decarboxylase"/>
    <property type="match status" value="1"/>
</dbReference>
<comment type="catalytic activity">
    <reaction evidence="12">
        <text>uroporphyrinogen III + 4 H(+) = coproporphyrinogen III + 4 CO2</text>
        <dbReference type="Rhea" id="RHEA:19865"/>
        <dbReference type="ChEBI" id="CHEBI:15378"/>
        <dbReference type="ChEBI" id="CHEBI:16526"/>
        <dbReference type="ChEBI" id="CHEBI:57308"/>
        <dbReference type="ChEBI" id="CHEBI:57309"/>
        <dbReference type="EC" id="4.1.1.37"/>
    </reaction>
</comment>
<dbReference type="STRING" id="1054147.F4Q0B0"/>
<dbReference type="NCBIfam" id="TIGR01464">
    <property type="entry name" value="hemE"/>
    <property type="match status" value="1"/>
</dbReference>
<evidence type="ECO:0000256" key="12">
    <source>
        <dbReference type="RuleBase" id="RU000554"/>
    </source>
</evidence>
<dbReference type="HAMAP" id="MF_00218">
    <property type="entry name" value="URO_D"/>
    <property type="match status" value="1"/>
</dbReference>
<dbReference type="GO" id="GO:0006782">
    <property type="term" value="P:protoporphyrinogen IX biosynthetic process"/>
    <property type="evidence" value="ECO:0007669"/>
    <property type="project" value="UniProtKB-UniPathway"/>
</dbReference>
<evidence type="ECO:0000256" key="3">
    <source>
        <dbReference type="ARBA" id="ARBA00004804"/>
    </source>
</evidence>
<evidence type="ECO:0000256" key="7">
    <source>
        <dbReference type="ARBA" id="ARBA00014308"/>
    </source>
</evidence>
<dbReference type="InterPro" id="IPR006361">
    <property type="entry name" value="Uroporphyrinogen_deCO2ase_HemE"/>
</dbReference>
<dbReference type="Gene3D" id="3.20.20.210">
    <property type="match status" value="1"/>
</dbReference>
<organism evidence="16 17">
    <name type="scientific">Cavenderia fasciculata</name>
    <name type="common">Slime mold</name>
    <name type="synonym">Dictyostelium fasciculatum</name>
    <dbReference type="NCBI Taxonomy" id="261658"/>
    <lineage>
        <taxon>Eukaryota</taxon>
        <taxon>Amoebozoa</taxon>
        <taxon>Evosea</taxon>
        <taxon>Eumycetozoa</taxon>
        <taxon>Dictyostelia</taxon>
        <taxon>Acytosteliales</taxon>
        <taxon>Cavenderiaceae</taxon>
        <taxon>Cavenderia</taxon>
    </lineage>
</organism>
<keyword evidence="17" id="KW-1185">Reference proteome</keyword>
<comment type="subcellular location">
    <subcellularLocation>
        <location evidence="2">Cytoplasm</location>
    </subcellularLocation>
</comment>
<dbReference type="UniPathway" id="UPA00251">
    <property type="reaction ID" value="UER00321"/>
</dbReference>
<feature type="domain" description="Uroporphyrinogen decarboxylase (URO-D)" evidence="15">
    <location>
        <begin position="145"/>
        <end position="161"/>
    </location>
</feature>
<dbReference type="InterPro" id="IPR000257">
    <property type="entry name" value="Uroporphyrinogen_deCOase"/>
</dbReference>
<dbReference type="GO" id="GO:0005829">
    <property type="term" value="C:cytosol"/>
    <property type="evidence" value="ECO:0007669"/>
    <property type="project" value="TreeGrafter"/>
</dbReference>
<dbReference type="RefSeq" id="XP_004357084.1">
    <property type="nucleotide sequence ID" value="XM_004357029.1"/>
</dbReference>
<dbReference type="PANTHER" id="PTHR21091">
    <property type="entry name" value="METHYLTETRAHYDROFOLATE:HOMOCYSTEINE METHYLTRANSFERASE RELATED"/>
    <property type="match status" value="1"/>
</dbReference>
<comment type="function">
    <text evidence="1">Catalyzes the decarboxylation of four acetate groups of uroporphyrinogen-III to yield coproporphyrinogen-III.</text>
</comment>
<evidence type="ECO:0000256" key="6">
    <source>
        <dbReference type="ARBA" id="ARBA00012288"/>
    </source>
</evidence>
<dbReference type="AlphaFoldDB" id="F4Q0B0"/>
<evidence type="ECO:0000256" key="4">
    <source>
        <dbReference type="ARBA" id="ARBA00009935"/>
    </source>
</evidence>
<dbReference type="PROSITE" id="PS00906">
    <property type="entry name" value="UROD_1"/>
    <property type="match status" value="1"/>
</dbReference>
<reference evidence="17" key="1">
    <citation type="journal article" date="2011" name="Genome Res.">
        <title>Phylogeny-wide analysis of social amoeba genomes highlights ancient origins for complex intercellular communication.</title>
        <authorList>
            <person name="Heidel A.J."/>
            <person name="Lawal H.M."/>
            <person name="Felder M."/>
            <person name="Schilde C."/>
            <person name="Helps N.R."/>
            <person name="Tunggal B."/>
            <person name="Rivero F."/>
            <person name="John U."/>
            <person name="Schleicher M."/>
            <person name="Eichinger L."/>
            <person name="Platzer M."/>
            <person name="Noegel A.A."/>
            <person name="Schaap P."/>
            <person name="Gloeckner G."/>
        </authorList>
    </citation>
    <scope>NUCLEOTIDE SEQUENCE [LARGE SCALE GENOMIC DNA]</scope>
    <source>
        <strain evidence="17">SH3</strain>
    </source>
</reference>
<evidence type="ECO:0000256" key="11">
    <source>
        <dbReference type="ARBA" id="ARBA00023244"/>
    </source>
</evidence>
<dbReference type="InterPro" id="IPR038071">
    <property type="entry name" value="UROD/MetE-like_sf"/>
</dbReference>
<keyword evidence="8" id="KW-0963">Cytoplasm</keyword>
<dbReference type="Pfam" id="PF01208">
    <property type="entry name" value="URO-D"/>
    <property type="match status" value="1"/>
</dbReference>
<evidence type="ECO:0000256" key="10">
    <source>
        <dbReference type="ARBA" id="ARBA00023239"/>
    </source>
</evidence>
<evidence type="ECO:0000256" key="13">
    <source>
        <dbReference type="RuleBase" id="RU004169"/>
    </source>
</evidence>
<evidence type="ECO:0000256" key="5">
    <source>
        <dbReference type="ARBA" id="ARBA00011738"/>
    </source>
</evidence>
<evidence type="ECO:0000256" key="2">
    <source>
        <dbReference type="ARBA" id="ARBA00004496"/>
    </source>
</evidence>
<evidence type="ECO:0000256" key="8">
    <source>
        <dbReference type="ARBA" id="ARBA00022490"/>
    </source>
</evidence>
<evidence type="ECO:0000313" key="16">
    <source>
        <dbReference type="EMBL" id="EGG18261.1"/>
    </source>
</evidence>